<name>A0A5A7P0J5_STRAF</name>
<gene>
    <name evidence="1" type="ORF">STAS_01695</name>
</gene>
<reference evidence="2" key="1">
    <citation type="journal article" date="2019" name="Curr. Biol.">
        <title>Genome Sequence of Striga asiatica Provides Insight into the Evolution of Plant Parasitism.</title>
        <authorList>
            <person name="Yoshida S."/>
            <person name="Kim S."/>
            <person name="Wafula E.K."/>
            <person name="Tanskanen J."/>
            <person name="Kim Y.M."/>
            <person name="Honaas L."/>
            <person name="Yang Z."/>
            <person name="Spallek T."/>
            <person name="Conn C.E."/>
            <person name="Ichihashi Y."/>
            <person name="Cheong K."/>
            <person name="Cui S."/>
            <person name="Der J.P."/>
            <person name="Gundlach H."/>
            <person name="Jiao Y."/>
            <person name="Hori C."/>
            <person name="Ishida J.K."/>
            <person name="Kasahara H."/>
            <person name="Kiba T."/>
            <person name="Kim M.S."/>
            <person name="Koo N."/>
            <person name="Laohavisit A."/>
            <person name="Lee Y.H."/>
            <person name="Lumba S."/>
            <person name="McCourt P."/>
            <person name="Mortimer J.C."/>
            <person name="Mutuku J.M."/>
            <person name="Nomura T."/>
            <person name="Sasaki-Sekimoto Y."/>
            <person name="Seto Y."/>
            <person name="Wang Y."/>
            <person name="Wakatake T."/>
            <person name="Sakakibara H."/>
            <person name="Demura T."/>
            <person name="Yamaguchi S."/>
            <person name="Yoneyama K."/>
            <person name="Manabe R.I."/>
            <person name="Nelson D.C."/>
            <person name="Schulman A.H."/>
            <person name="Timko M.P."/>
            <person name="dePamphilis C.W."/>
            <person name="Choi D."/>
            <person name="Shirasu K."/>
        </authorList>
    </citation>
    <scope>NUCLEOTIDE SEQUENCE [LARGE SCALE GENOMIC DNA]</scope>
    <source>
        <strain evidence="2">cv. UVA1</strain>
    </source>
</reference>
<keyword evidence="2" id="KW-1185">Reference proteome</keyword>
<evidence type="ECO:0000313" key="2">
    <source>
        <dbReference type="Proteomes" id="UP000325081"/>
    </source>
</evidence>
<evidence type="ECO:0000313" key="1">
    <source>
        <dbReference type="EMBL" id="GER26074.1"/>
    </source>
</evidence>
<dbReference type="Proteomes" id="UP000325081">
    <property type="component" value="Unassembled WGS sequence"/>
</dbReference>
<protein>
    <submittedName>
        <fullName evidence="1">NAC domain containing protein 4</fullName>
    </submittedName>
</protein>
<dbReference type="EMBL" id="BKCP01000669">
    <property type="protein sequence ID" value="GER26074.1"/>
    <property type="molecule type" value="Genomic_DNA"/>
</dbReference>
<sequence>MGGRNSLQVYRYEFQIFYYNDTRSLQPDDIMNSAALVSLRDKSSPQPDDIMSSAALVSLHGNKSNDSLTPMHSWTNHEQNGEYWLTAFSNRSDSIDDGQASQYTAAMAFMENILLSAFFLQFDYLIIIN</sequence>
<organism evidence="1 2">
    <name type="scientific">Striga asiatica</name>
    <name type="common">Asiatic witchweed</name>
    <name type="synonym">Buchnera asiatica</name>
    <dbReference type="NCBI Taxonomy" id="4170"/>
    <lineage>
        <taxon>Eukaryota</taxon>
        <taxon>Viridiplantae</taxon>
        <taxon>Streptophyta</taxon>
        <taxon>Embryophyta</taxon>
        <taxon>Tracheophyta</taxon>
        <taxon>Spermatophyta</taxon>
        <taxon>Magnoliopsida</taxon>
        <taxon>eudicotyledons</taxon>
        <taxon>Gunneridae</taxon>
        <taxon>Pentapetalae</taxon>
        <taxon>asterids</taxon>
        <taxon>lamiids</taxon>
        <taxon>Lamiales</taxon>
        <taxon>Orobanchaceae</taxon>
        <taxon>Buchnereae</taxon>
        <taxon>Striga</taxon>
    </lineage>
</organism>
<comment type="caution">
    <text evidence="1">The sequence shown here is derived from an EMBL/GenBank/DDBJ whole genome shotgun (WGS) entry which is preliminary data.</text>
</comment>
<accession>A0A5A7P0J5</accession>
<proteinExistence type="predicted"/>
<dbReference type="AlphaFoldDB" id="A0A5A7P0J5"/>